<dbReference type="InterPro" id="IPR009057">
    <property type="entry name" value="Homeodomain-like_sf"/>
</dbReference>
<dbReference type="PANTHER" id="PTHR43280:SF30">
    <property type="entry name" value="MMSAB OPERON REGULATORY PROTEIN"/>
    <property type="match status" value="1"/>
</dbReference>
<dbReference type="GO" id="GO:0003700">
    <property type="term" value="F:DNA-binding transcription factor activity"/>
    <property type="evidence" value="ECO:0007669"/>
    <property type="project" value="InterPro"/>
</dbReference>
<dbReference type="InterPro" id="IPR037923">
    <property type="entry name" value="HTH-like"/>
</dbReference>
<dbReference type="Gene3D" id="2.60.120.280">
    <property type="entry name" value="Regulatory protein AraC"/>
    <property type="match status" value="1"/>
</dbReference>
<dbReference type="SUPFAM" id="SSF46689">
    <property type="entry name" value="Homeodomain-like"/>
    <property type="match status" value="2"/>
</dbReference>
<dbReference type="InterPro" id="IPR018060">
    <property type="entry name" value="HTH_AraC"/>
</dbReference>
<dbReference type="EMBL" id="JACONZ010000004">
    <property type="protein sequence ID" value="MBC5582261.1"/>
    <property type="molecule type" value="Genomic_DNA"/>
</dbReference>
<dbReference type="CDD" id="cd06986">
    <property type="entry name" value="cupin_MmsR-like_N"/>
    <property type="match status" value="1"/>
</dbReference>
<organism evidence="5 6">
    <name type="scientific">Anaerofilum hominis</name>
    <dbReference type="NCBI Taxonomy" id="2763016"/>
    <lineage>
        <taxon>Bacteria</taxon>
        <taxon>Bacillati</taxon>
        <taxon>Bacillota</taxon>
        <taxon>Clostridia</taxon>
        <taxon>Eubacteriales</taxon>
        <taxon>Oscillospiraceae</taxon>
        <taxon>Anaerofilum</taxon>
    </lineage>
</organism>
<dbReference type="InterPro" id="IPR003313">
    <property type="entry name" value="AraC-bd"/>
</dbReference>
<dbReference type="InterPro" id="IPR013087">
    <property type="entry name" value="Znf_C2H2_type"/>
</dbReference>
<reference evidence="5" key="1">
    <citation type="submission" date="2020-08" db="EMBL/GenBank/DDBJ databases">
        <title>Genome public.</title>
        <authorList>
            <person name="Liu C."/>
            <person name="Sun Q."/>
        </authorList>
    </citation>
    <scope>NUCLEOTIDE SEQUENCE</scope>
    <source>
        <strain evidence="5">BX8</strain>
    </source>
</reference>
<protein>
    <submittedName>
        <fullName evidence="5">Helix-turn-helix domain-containing protein</fullName>
    </submittedName>
</protein>
<evidence type="ECO:0000256" key="1">
    <source>
        <dbReference type="ARBA" id="ARBA00023015"/>
    </source>
</evidence>
<keyword evidence="2" id="KW-0238">DNA-binding</keyword>
<comment type="caution">
    <text evidence="5">The sequence shown here is derived from an EMBL/GenBank/DDBJ whole genome shotgun (WGS) entry which is preliminary data.</text>
</comment>
<keyword evidence="1" id="KW-0805">Transcription regulation</keyword>
<dbReference type="PRINTS" id="PR00032">
    <property type="entry name" value="HTHARAC"/>
</dbReference>
<dbReference type="Pfam" id="PF12833">
    <property type="entry name" value="HTH_18"/>
    <property type="match status" value="1"/>
</dbReference>
<dbReference type="Gene3D" id="1.10.10.60">
    <property type="entry name" value="Homeodomain-like"/>
    <property type="match status" value="2"/>
</dbReference>
<dbReference type="GO" id="GO:0043565">
    <property type="term" value="F:sequence-specific DNA binding"/>
    <property type="evidence" value="ECO:0007669"/>
    <property type="project" value="InterPro"/>
</dbReference>
<dbReference type="InterPro" id="IPR018062">
    <property type="entry name" value="HTH_AraC-typ_CS"/>
</dbReference>
<proteinExistence type="predicted"/>
<keyword evidence="6" id="KW-1185">Reference proteome</keyword>
<dbReference type="Proteomes" id="UP000659630">
    <property type="component" value="Unassembled WGS sequence"/>
</dbReference>
<dbReference type="PROSITE" id="PS01124">
    <property type="entry name" value="HTH_ARAC_FAMILY_2"/>
    <property type="match status" value="1"/>
</dbReference>
<dbReference type="PROSITE" id="PS51257">
    <property type="entry name" value="PROKAR_LIPOPROTEIN"/>
    <property type="match status" value="1"/>
</dbReference>
<dbReference type="SUPFAM" id="SSF51215">
    <property type="entry name" value="Regulatory protein AraC"/>
    <property type="match status" value="1"/>
</dbReference>
<keyword evidence="3" id="KW-0804">Transcription</keyword>
<dbReference type="PROSITE" id="PS00041">
    <property type="entry name" value="HTH_ARAC_FAMILY_1"/>
    <property type="match status" value="1"/>
</dbReference>
<gene>
    <name evidence="5" type="ORF">H8S23_12155</name>
</gene>
<evidence type="ECO:0000256" key="3">
    <source>
        <dbReference type="ARBA" id="ARBA00023163"/>
    </source>
</evidence>
<evidence type="ECO:0000313" key="5">
    <source>
        <dbReference type="EMBL" id="MBC5582261.1"/>
    </source>
</evidence>
<dbReference type="AlphaFoldDB" id="A0A923L1S4"/>
<evidence type="ECO:0000313" key="6">
    <source>
        <dbReference type="Proteomes" id="UP000659630"/>
    </source>
</evidence>
<accession>A0A923L1S4</accession>
<dbReference type="PANTHER" id="PTHR43280">
    <property type="entry name" value="ARAC-FAMILY TRANSCRIPTIONAL REGULATOR"/>
    <property type="match status" value="1"/>
</dbReference>
<evidence type="ECO:0000259" key="4">
    <source>
        <dbReference type="PROSITE" id="PS01124"/>
    </source>
</evidence>
<dbReference type="SMART" id="SM00342">
    <property type="entry name" value="HTH_ARAC"/>
    <property type="match status" value="1"/>
</dbReference>
<sequence>MPNVYKQSFKQTQTNNIELSIYNCGLQSCEKGYSWGPGVRDHYLIHYVASGRGTYVVSGVTHEVKSGDVFLAKPSQLITYTADQEDPWEYYWVGFNGSNANRLVLQLPFGADAPVHTCKNPEKIKKALFNIFLSRGPENYSEALMVGYLYIFLAELMKENDRPESRAQSTSSVYVTSAVKFIQFNYSHEITIDDIAKAVGVSRSHLYRVFMSNIGESPIDYLTNYRINEACYLLKCGNLSIAEIATSVGFFDQFYFSRVFKKSKGVPPSKYLSSKEGSQP</sequence>
<dbReference type="InterPro" id="IPR020449">
    <property type="entry name" value="Tscrpt_reg_AraC-type_HTH"/>
</dbReference>
<dbReference type="PROSITE" id="PS00028">
    <property type="entry name" value="ZINC_FINGER_C2H2_1"/>
    <property type="match status" value="1"/>
</dbReference>
<dbReference type="Pfam" id="PF02311">
    <property type="entry name" value="AraC_binding"/>
    <property type="match status" value="1"/>
</dbReference>
<feature type="domain" description="HTH araC/xylS-type" evidence="4">
    <location>
        <begin position="176"/>
        <end position="274"/>
    </location>
</feature>
<name>A0A923L1S4_9FIRM</name>
<evidence type="ECO:0000256" key="2">
    <source>
        <dbReference type="ARBA" id="ARBA00023125"/>
    </source>
</evidence>